<dbReference type="EMBL" id="CDMY01000831">
    <property type="protein sequence ID" value="CEM34784.1"/>
    <property type="molecule type" value="Genomic_DNA"/>
</dbReference>
<organism evidence="2 3">
    <name type="scientific">Vitrella brassicaformis (strain CCMP3155)</name>
    <dbReference type="NCBI Taxonomy" id="1169540"/>
    <lineage>
        <taxon>Eukaryota</taxon>
        <taxon>Sar</taxon>
        <taxon>Alveolata</taxon>
        <taxon>Colpodellida</taxon>
        <taxon>Vitrellaceae</taxon>
        <taxon>Vitrella</taxon>
    </lineage>
</organism>
<sequence length="149" mass="16328">MGNKCSSFNCCCPPVAKEGEIQIGKAEKVQPALVTEPTTANNSGGVVQGRKKSVKDSRWISDIKAIAELEEVDIFDSEEAHDMVEKIKKELAEGRTVHVDYQPLPTARKSIIKYKFQSGEEGEIDVPLQLDEPAREDDQGGEGGEVVQQ</sequence>
<dbReference type="AlphaFoldDB" id="A0A0G4GV60"/>
<evidence type="ECO:0000313" key="3">
    <source>
        <dbReference type="Proteomes" id="UP000041254"/>
    </source>
</evidence>
<accession>A0A0G4GV60</accession>
<dbReference type="Proteomes" id="UP000041254">
    <property type="component" value="Unassembled WGS sequence"/>
</dbReference>
<evidence type="ECO:0000313" key="2">
    <source>
        <dbReference type="EMBL" id="CEM34784.1"/>
    </source>
</evidence>
<protein>
    <submittedName>
        <fullName evidence="2">Uncharacterized protein</fullName>
    </submittedName>
</protein>
<evidence type="ECO:0000256" key="1">
    <source>
        <dbReference type="SAM" id="MobiDB-lite"/>
    </source>
</evidence>
<gene>
    <name evidence="2" type="ORF">Vbra_18748</name>
</gene>
<dbReference type="VEuPathDB" id="CryptoDB:Vbra_18748"/>
<dbReference type="InParanoid" id="A0A0G4GV60"/>
<reference evidence="2 3" key="1">
    <citation type="submission" date="2014-11" db="EMBL/GenBank/DDBJ databases">
        <authorList>
            <person name="Zhu J."/>
            <person name="Qi W."/>
            <person name="Song R."/>
        </authorList>
    </citation>
    <scope>NUCLEOTIDE SEQUENCE [LARGE SCALE GENOMIC DNA]</scope>
</reference>
<proteinExistence type="predicted"/>
<name>A0A0G4GV60_VITBC</name>
<feature type="region of interest" description="Disordered" evidence="1">
    <location>
        <begin position="123"/>
        <end position="149"/>
    </location>
</feature>
<keyword evidence="3" id="KW-1185">Reference proteome</keyword>